<protein>
    <recommendedName>
        <fullName evidence="9">Cadherin domain-containing protein</fullName>
    </recommendedName>
</protein>
<evidence type="ECO:0000256" key="5">
    <source>
        <dbReference type="ARBA" id="ARBA00022889"/>
    </source>
</evidence>
<keyword evidence="6" id="KW-1133">Transmembrane helix</keyword>
<dbReference type="PANTHER" id="PTHR24025">
    <property type="entry name" value="DESMOGLEIN FAMILY MEMBER"/>
    <property type="match status" value="1"/>
</dbReference>
<keyword evidence="2" id="KW-0812">Transmembrane</keyword>
<dbReference type="Pfam" id="PF00028">
    <property type="entry name" value="Cadherin"/>
    <property type="match status" value="1"/>
</dbReference>
<organism evidence="10">
    <name type="scientific">Arion vulgaris</name>
    <dbReference type="NCBI Taxonomy" id="1028688"/>
    <lineage>
        <taxon>Eukaryota</taxon>
        <taxon>Metazoa</taxon>
        <taxon>Spiralia</taxon>
        <taxon>Lophotrochozoa</taxon>
        <taxon>Mollusca</taxon>
        <taxon>Gastropoda</taxon>
        <taxon>Heterobranchia</taxon>
        <taxon>Euthyneura</taxon>
        <taxon>Panpulmonata</taxon>
        <taxon>Eupulmonata</taxon>
        <taxon>Stylommatophora</taxon>
        <taxon>Helicina</taxon>
        <taxon>Arionoidea</taxon>
        <taxon>Arionidae</taxon>
        <taxon>Arion</taxon>
    </lineage>
</organism>
<evidence type="ECO:0000256" key="3">
    <source>
        <dbReference type="ARBA" id="ARBA00022737"/>
    </source>
</evidence>
<dbReference type="PROSITE" id="PS50268">
    <property type="entry name" value="CADHERIN_2"/>
    <property type="match status" value="2"/>
</dbReference>
<name>A0A0B6Z9B2_9EUPU</name>
<keyword evidence="3" id="KW-0677">Repeat</keyword>
<dbReference type="PRINTS" id="PR00205">
    <property type="entry name" value="CADHERIN"/>
</dbReference>
<accession>A0A0B6Z9B2</accession>
<dbReference type="GO" id="GO:0007156">
    <property type="term" value="P:homophilic cell adhesion via plasma membrane adhesion molecules"/>
    <property type="evidence" value="ECO:0007669"/>
    <property type="project" value="InterPro"/>
</dbReference>
<dbReference type="EMBL" id="HACG01017460">
    <property type="protein sequence ID" value="CEK64325.1"/>
    <property type="molecule type" value="Transcribed_RNA"/>
</dbReference>
<evidence type="ECO:0000256" key="4">
    <source>
        <dbReference type="ARBA" id="ARBA00022837"/>
    </source>
</evidence>
<feature type="non-terminal residue" evidence="10">
    <location>
        <position position="1"/>
    </location>
</feature>
<feature type="domain" description="Cadherin" evidence="9">
    <location>
        <begin position="42"/>
        <end position="120"/>
    </location>
</feature>
<dbReference type="GO" id="GO:0005886">
    <property type="term" value="C:plasma membrane"/>
    <property type="evidence" value="ECO:0007669"/>
    <property type="project" value="InterPro"/>
</dbReference>
<evidence type="ECO:0000256" key="7">
    <source>
        <dbReference type="ARBA" id="ARBA00023136"/>
    </source>
</evidence>
<sequence length="120" mass="13172">RETVNLVQVSILCSDKGVPPMTSSTTFTIEIVDINDNAPTFQKKVYHANVTEGVPVGSLVTRVKATDLDSGQNGDVEYYLVNATLSNTSYFTIDKETGKIFTNTDIDRELTSQYVLTVMA</sequence>
<keyword evidence="7" id="KW-0472">Membrane</keyword>
<dbReference type="AlphaFoldDB" id="A0A0B6Z9B2"/>
<dbReference type="CDD" id="cd11304">
    <property type="entry name" value="Cadherin_repeat"/>
    <property type="match status" value="2"/>
</dbReference>
<evidence type="ECO:0000313" key="10">
    <source>
        <dbReference type="EMBL" id="CEK64325.1"/>
    </source>
</evidence>
<dbReference type="InterPro" id="IPR020894">
    <property type="entry name" value="Cadherin_CS"/>
</dbReference>
<dbReference type="PROSITE" id="PS00232">
    <property type="entry name" value="CADHERIN_1"/>
    <property type="match status" value="1"/>
</dbReference>
<evidence type="ECO:0000256" key="8">
    <source>
        <dbReference type="PROSITE-ProRule" id="PRU00043"/>
    </source>
</evidence>
<dbReference type="GO" id="GO:0005509">
    <property type="term" value="F:calcium ion binding"/>
    <property type="evidence" value="ECO:0007669"/>
    <property type="project" value="UniProtKB-UniRule"/>
</dbReference>
<keyword evidence="4 8" id="KW-0106">Calcium</keyword>
<proteinExistence type="predicted"/>
<dbReference type="InterPro" id="IPR002126">
    <property type="entry name" value="Cadherin-like_dom"/>
</dbReference>
<comment type="subcellular location">
    <subcellularLocation>
        <location evidence="1">Membrane</location>
    </subcellularLocation>
</comment>
<dbReference type="InterPro" id="IPR015919">
    <property type="entry name" value="Cadherin-like_sf"/>
</dbReference>
<feature type="non-terminal residue" evidence="10">
    <location>
        <position position="120"/>
    </location>
</feature>
<evidence type="ECO:0000256" key="2">
    <source>
        <dbReference type="ARBA" id="ARBA00022692"/>
    </source>
</evidence>
<dbReference type="PANTHER" id="PTHR24025:SF23">
    <property type="entry name" value="NEURAL-CADHERIN"/>
    <property type="match status" value="1"/>
</dbReference>
<dbReference type="SUPFAM" id="SSF49313">
    <property type="entry name" value="Cadherin-like"/>
    <property type="match status" value="2"/>
</dbReference>
<evidence type="ECO:0000256" key="1">
    <source>
        <dbReference type="ARBA" id="ARBA00004370"/>
    </source>
</evidence>
<evidence type="ECO:0000256" key="6">
    <source>
        <dbReference type="ARBA" id="ARBA00022989"/>
    </source>
</evidence>
<dbReference type="Gene3D" id="2.60.40.60">
    <property type="entry name" value="Cadherins"/>
    <property type="match status" value="2"/>
</dbReference>
<dbReference type="FunFam" id="2.60.40.60:FF:000020">
    <property type="entry name" value="Dachsous cadherin-related 1b"/>
    <property type="match status" value="1"/>
</dbReference>
<reference evidence="10" key="1">
    <citation type="submission" date="2014-12" db="EMBL/GenBank/DDBJ databases">
        <title>Insight into the proteome of Arion vulgaris.</title>
        <authorList>
            <person name="Aradska J."/>
            <person name="Bulat T."/>
            <person name="Smidak R."/>
            <person name="Sarate P."/>
            <person name="Gangsoo J."/>
            <person name="Sialana F."/>
            <person name="Bilban M."/>
            <person name="Lubec G."/>
        </authorList>
    </citation>
    <scope>NUCLEOTIDE SEQUENCE</scope>
    <source>
        <tissue evidence="10">Skin</tissue>
    </source>
</reference>
<gene>
    <name evidence="10" type="primary">ORF51394</name>
</gene>
<dbReference type="GO" id="GO:0005911">
    <property type="term" value="C:cell-cell junction"/>
    <property type="evidence" value="ECO:0007669"/>
    <property type="project" value="TreeGrafter"/>
</dbReference>
<dbReference type="InterPro" id="IPR050971">
    <property type="entry name" value="Cadherin-domain_protein"/>
</dbReference>
<keyword evidence="5" id="KW-0130">Cell adhesion</keyword>
<evidence type="ECO:0000259" key="9">
    <source>
        <dbReference type="PROSITE" id="PS50268"/>
    </source>
</evidence>
<feature type="domain" description="Cadherin" evidence="9">
    <location>
        <begin position="1"/>
        <end position="41"/>
    </location>
</feature>